<protein>
    <submittedName>
        <fullName evidence="2">Ribonuclease H-like domain-containing protein</fullName>
    </submittedName>
</protein>
<reference evidence="2" key="1">
    <citation type="journal article" date="2022" name="Int. J. Mol. Sci.">
        <title>Draft Genome of Tanacetum Coccineum: Genomic Comparison of Closely Related Tanacetum-Family Plants.</title>
        <authorList>
            <person name="Yamashiro T."/>
            <person name="Shiraishi A."/>
            <person name="Nakayama K."/>
            <person name="Satake H."/>
        </authorList>
    </citation>
    <scope>NUCLEOTIDE SEQUENCE</scope>
</reference>
<keyword evidence="3" id="KW-1185">Reference proteome</keyword>
<feature type="compositionally biased region" description="Basic and acidic residues" evidence="1">
    <location>
        <begin position="169"/>
        <end position="178"/>
    </location>
</feature>
<organism evidence="2 3">
    <name type="scientific">Tanacetum coccineum</name>
    <dbReference type="NCBI Taxonomy" id="301880"/>
    <lineage>
        <taxon>Eukaryota</taxon>
        <taxon>Viridiplantae</taxon>
        <taxon>Streptophyta</taxon>
        <taxon>Embryophyta</taxon>
        <taxon>Tracheophyta</taxon>
        <taxon>Spermatophyta</taxon>
        <taxon>Magnoliopsida</taxon>
        <taxon>eudicotyledons</taxon>
        <taxon>Gunneridae</taxon>
        <taxon>Pentapetalae</taxon>
        <taxon>asterids</taxon>
        <taxon>campanulids</taxon>
        <taxon>Asterales</taxon>
        <taxon>Asteraceae</taxon>
        <taxon>Asteroideae</taxon>
        <taxon>Anthemideae</taxon>
        <taxon>Anthemidinae</taxon>
        <taxon>Tanacetum</taxon>
    </lineage>
</organism>
<dbReference type="InterPro" id="IPR036397">
    <property type="entry name" value="RNaseH_sf"/>
</dbReference>
<dbReference type="EMBL" id="BQNB010017267">
    <property type="protein sequence ID" value="GJT61206.1"/>
    <property type="molecule type" value="Genomic_DNA"/>
</dbReference>
<evidence type="ECO:0000256" key="1">
    <source>
        <dbReference type="SAM" id="MobiDB-lite"/>
    </source>
</evidence>
<evidence type="ECO:0000313" key="3">
    <source>
        <dbReference type="Proteomes" id="UP001151760"/>
    </source>
</evidence>
<reference evidence="2" key="2">
    <citation type="submission" date="2022-01" db="EMBL/GenBank/DDBJ databases">
        <authorList>
            <person name="Yamashiro T."/>
            <person name="Shiraishi A."/>
            <person name="Satake H."/>
            <person name="Nakayama K."/>
        </authorList>
    </citation>
    <scope>NUCLEOTIDE SEQUENCE</scope>
</reference>
<dbReference type="Proteomes" id="UP001151760">
    <property type="component" value="Unassembled WGS sequence"/>
</dbReference>
<feature type="region of interest" description="Disordered" evidence="1">
    <location>
        <begin position="159"/>
        <end position="240"/>
    </location>
</feature>
<dbReference type="Gene3D" id="3.30.420.10">
    <property type="entry name" value="Ribonuclease H-like superfamily/Ribonuclease H"/>
    <property type="match status" value="1"/>
</dbReference>
<sequence>MDDFCREKGIKREYSIARTLQQNGVVEKRNMTLIEAARTMLADLPHFGLKQFILLVIYRIGSYSKAFRVYNTRTRKVEENLHIGFLENKPIIEGNSPKWLFDIDSLTQSMNYVPVAVGTIINESAGTQGEFSAGTSKAIRQDCIVMLIWKDASYFDSPSKDVNNGEPKSAADDQKQVEDGLDNQNGEQDNFEDDSSPKEVNIGGQHVNTVSPEVNTGSLKLNTVDPSVNTASSNDQESPKDMFIMGASHTLEATHVEFLSDEAEP</sequence>
<proteinExistence type="predicted"/>
<dbReference type="SUPFAM" id="SSF53098">
    <property type="entry name" value="Ribonuclease H-like"/>
    <property type="match status" value="1"/>
</dbReference>
<feature type="compositionally biased region" description="Polar residues" evidence="1">
    <location>
        <begin position="206"/>
        <end position="236"/>
    </location>
</feature>
<accession>A0ABQ5FCQ3</accession>
<comment type="caution">
    <text evidence="2">The sequence shown here is derived from an EMBL/GenBank/DDBJ whole genome shotgun (WGS) entry which is preliminary data.</text>
</comment>
<evidence type="ECO:0000313" key="2">
    <source>
        <dbReference type="EMBL" id="GJT61206.1"/>
    </source>
</evidence>
<name>A0ABQ5FCQ3_9ASTR</name>
<gene>
    <name evidence="2" type="ORF">Tco_1004739</name>
</gene>
<dbReference type="InterPro" id="IPR012337">
    <property type="entry name" value="RNaseH-like_sf"/>
</dbReference>